<dbReference type="AlphaFoldDB" id="A0A516GMF3"/>
<evidence type="ECO:0000313" key="3">
    <source>
        <dbReference type="Proteomes" id="UP000319209"/>
    </source>
</evidence>
<dbReference type="EMBL" id="CP041637">
    <property type="protein sequence ID" value="QDO92711.1"/>
    <property type="molecule type" value="Genomic_DNA"/>
</dbReference>
<dbReference type="InterPro" id="IPR008969">
    <property type="entry name" value="CarboxyPept-like_regulatory"/>
</dbReference>
<keyword evidence="3" id="KW-1185">Reference proteome</keyword>
<evidence type="ECO:0008006" key="4">
    <source>
        <dbReference type="Google" id="ProtNLM"/>
    </source>
</evidence>
<sequence length="263" mass="29691">MKQKLFLLFVLFSIGALTAQTTERIQVSGRVVVVDTDDVEGVTVYNTSTNKGTVTNKEGEFSIEVGLLDQLEISSLQFEDIHVKIDKSVIHSKQLTVFLVTHVNRLNEVVIFPFGLTGVLHEDLNKIKTFRPDLEGINFGIGDISAYVFPDDFHSAADMSILKQGEYYNGLDMVKITNTFLKPLFKKKDNKTDKILKETDKNLGLRGVYSLTFISENFGIPTSQIDDFVSYVDLHIDPKLLQEGQEIQLLEYLSTASEEFLRK</sequence>
<evidence type="ECO:0000313" key="2">
    <source>
        <dbReference type="EMBL" id="QDO92711.1"/>
    </source>
</evidence>
<name>A0A516GMF3_9FLAO</name>
<dbReference type="Proteomes" id="UP000319209">
    <property type="component" value="Chromosome"/>
</dbReference>
<gene>
    <name evidence="2" type="ORF">FNB79_01515</name>
</gene>
<dbReference type="KEGG" id="fop:FNB79_01515"/>
<dbReference type="Pfam" id="PF13715">
    <property type="entry name" value="CarbopepD_reg_2"/>
    <property type="match status" value="1"/>
</dbReference>
<protein>
    <recommendedName>
        <fullName evidence="4">Carboxypeptidase-like regulatory domain-containing protein</fullName>
    </recommendedName>
</protein>
<accession>A0A516GMF3</accession>
<feature type="signal peptide" evidence="1">
    <location>
        <begin position="1"/>
        <end position="19"/>
    </location>
</feature>
<dbReference type="SUPFAM" id="SSF49464">
    <property type="entry name" value="Carboxypeptidase regulatory domain-like"/>
    <property type="match status" value="1"/>
</dbReference>
<proteinExistence type="predicted"/>
<reference evidence="2 3" key="1">
    <citation type="submission" date="2019-07" db="EMBL/GenBank/DDBJ databases">
        <title>Genome sequencing for Formosa sp. PS13.</title>
        <authorList>
            <person name="Park S.-J."/>
        </authorList>
    </citation>
    <scope>NUCLEOTIDE SEQUENCE [LARGE SCALE GENOMIC DNA]</scope>
    <source>
        <strain evidence="2 3">PS13</strain>
    </source>
</reference>
<keyword evidence="1" id="KW-0732">Signal</keyword>
<feature type="chain" id="PRO_5021826694" description="Carboxypeptidase-like regulatory domain-containing protein" evidence="1">
    <location>
        <begin position="20"/>
        <end position="263"/>
    </location>
</feature>
<evidence type="ECO:0000256" key="1">
    <source>
        <dbReference type="SAM" id="SignalP"/>
    </source>
</evidence>
<dbReference type="RefSeq" id="WP_143379621.1">
    <property type="nucleotide sequence ID" value="NZ_CP041637.1"/>
</dbReference>
<dbReference type="OrthoDB" id="1436952at2"/>
<organism evidence="2 3">
    <name type="scientific">Formosa sediminum</name>
    <dbReference type="NCBI Taxonomy" id="2594004"/>
    <lineage>
        <taxon>Bacteria</taxon>
        <taxon>Pseudomonadati</taxon>
        <taxon>Bacteroidota</taxon>
        <taxon>Flavobacteriia</taxon>
        <taxon>Flavobacteriales</taxon>
        <taxon>Flavobacteriaceae</taxon>
        <taxon>Formosa</taxon>
    </lineage>
</organism>